<sequence>MQFTKKVLSFCLIALLMISTVLSTKAFADTKDGTYDVDYTVLKDGTSDVSIANDYFNKPGKLVVKNGEKHLQLTMNHSHWIKGITVDGSSEEVVSEDKSGDVRTSNFKVKSSSGKINGTITVYINEEVDGKPFLYDNKYKIIFDVKEPSGASSDQGQATTTPAKKDDSTSGTATSKSTDKNSNSTGTTTASTTKDVKNPQTSAGTPAVIFTLPIFAGLILVVTFVFSRKMKRGHN</sequence>
<dbReference type="PANTHER" id="PTHR37824:SF1">
    <property type="entry name" value="IRON-REGULATED SURFACE DETERMINANT PROTEIN C"/>
    <property type="match status" value="1"/>
</dbReference>
<keyword evidence="5" id="KW-0964">Secreted</keyword>
<feature type="compositionally biased region" description="Polar residues" evidence="14">
    <location>
        <begin position="150"/>
        <end position="162"/>
    </location>
</feature>
<dbReference type="NCBIfam" id="TIGR03656">
    <property type="entry name" value="IsdC"/>
    <property type="match status" value="1"/>
</dbReference>
<feature type="signal peptide" evidence="16">
    <location>
        <begin position="1"/>
        <end position="28"/>
    </location>
</feature>
<evidence type="ECO:0000256" key="9">
    <source>
        <dbReference type="ARBA" id="ARBA00023004"/>
    </source>
</evidence>
<dbReference type="InterPro" id="IPR050436">
    <property type="entry name" value="IsdA"/>
</dbReference>
<dbReference type="PROSITE" id="PS50978">
    <property type="entry name" value="NEAT"/>
    <property type="match status" value="1"/>
</dbReference>
<keyword evidence="15" id="KW-1133">Transmembrane helix</keyword>
<dbReference type="GO" id="GO:0046872">
    <property type="term" value="F:metal ion binding"/>
    <property type="evidence" value="ECO:0007669"/>
    <property type="project" value="UniProtKB-KW"/>
</dbReference>
<evidence type="ECO:0000259" key="17">
    <source>
        <dbReference type="PROSITE" id="PS50978"/>
    </source>
</evidence>
<keyword evidence="15" id="KW-0472">Membrane</keyword>
<comment type="function">
    <text evidence="12">Involved in heme (porphyrin) scavenging. Binds hemoglobin and almost exclusively free-base protoporphyrin IX. Probably has a role as the central conduit of the isd heme uptake system, i.e. mediates the transfer of the iron-containing nutrient from IsdABH to the membrane translocation system IsdDEF. Hemin-free IsdC (apo-IsdC) acquires hemin from hemin-containing IsdA (holo-IsdA) probably through the activated holo-IsdA-apo-IsdC complex and due to the higher affinity of apo-IsdC for the cofactor. The reaction is reversible.</text>
</comment>
<dbReference type="InterPro" id="IPR017505">
    <property type="entry name" value="Sortase_SrtB_sig_NPQTN"/>
</dbReference>
<reference evidence="18" key="1">
    <citation type="journal article" date="2023" name="Antibiotics">
        <title>Prevalence and Molecular Characterization of Methicillin-Resistant Staphylococci (MRS) and Mammaliicocci (MRM) in Dromedary Camels from Algeria: First Detection of SCCmec-mecC Hybrid in Methicillin-Resistant Mammaliicoccus lentus.</title>
        <authorList>
            <person name="Belhout C."/>
            <person name="Boyen F."/>
            <person name="Vereecke N."/>
            <person name="Theuns S."/>
            <person name="Taibi N."/>
            <person name="Stegger M."/>
            <person name="de la Fe-Rodriguez P.Y."/>
            <person name="Bouayad L."/>
            <person name="Elgroud R."/>
            <person name="Butaye P."/>
        </authorList>
    </citation>
    <scope>NUCLEOTIDE SEQUENCE</scope>
    <source>
        <strain evidence="18">7048</strain>
    </source>
</reference>
<comment type="similarity">
    <text evidence="2">Belongs to the IsdC family.</text>
</comment>
<evidence type="ECO:0000256" key="4">
    <source>
        <dbReference type="ARBA" id="ARBA00022512"/>
    </source>
</evidence>
<feature type="region of interest" description="Disordered" evidence="14">
    <location>
        <begin position="148"/>
        <end position="200"/>
    </location>
</feature>
<feature type="domain" description="NEAT" evidence="17">
    <location>
        <begin position="30"/>
        <end position="153"/>
    </location>
</feature>
<keyword evidence="7" id="KW-0479">Metal-binding</keyword>
<evidence type="ECO:0000256" key="16">
    <source>
        <dbReference type="SAM" id="SignalP"/>
    </source>
</evidence>
<keyword evidence="4" id="KW-0134">Cell wall</keyword>
<comment type="subunit">
    <text evidence="13">Monomer. Interacts with IsdA.</text>
</comment>
<dbReference type="NCBIfam" id="TIGR03068">
    <property type="entry name" value="srtB_sig_NPQTN"/>
    <property type="match status" value="1"/>
</dbReference>
<comment type="subcellular location">
    <subcellularLocation>
        <location evidence="1">Secreted</location>
        <location evidence="1">Cell wall</location>
        <topology evidence="1">Peptidoglycan-anchor</topology>
    </subcellularLocation>
</comment>
<dbReference type="Gene3D" id="2.60.40.1850">
    <property type="match status" value="1"/>
</dbReference>
<dbReference type="RefSeq" id="WP_135021674.1">
    <property type="nucleotide sequence ID" value="NZ_CP118848.1"/>
</dbReference>
<evidence type="ECO:0000313" key="19">
    <source>
        <dbReference type="Proteomes" id="UP001223261"/>
    </source>
</evidence>
<gene>
    <name evidence="18" type="primary">isdC</name>
    <name evidence="18" type="ORF">PYH69_13100</name>
</gene>
<dbReference type="SUPFAM" id="SSF158911">
    <property type="entry name" value="NEAT domain-like"/>
    <property type="match status" value="1"/>
</dbReference>
<evidence type="ECO:0000256" key="15">
    <source>
        <dbReference type="SAM" id="Phobius"/>
    </source>
</evidence>
<evidence type="ECO:0000256" key="14">
    <source>
        <dbReference type="SAM" id="MobiDB-lite"/>
    </source>
</evidence>
<evidence type="ECO:0000313" key="18">
    <source>
        <dbReference type="EMBL" id="WHI59635.1"/>
    </source>
</evidence>
<organism evidence="18 19">
    <name type="scientific">Mammaliicoccus lentus</name>
    <name type="common">Staphylococcus lentus</name>
    <dbReference type="NCBI Taxonomy" id="42858"/>
    <lineage>
        <taxon>Bacteria</taxon>
        <taxon>Bacillati</taxon>
        <taxon>Bacillota</taxon>
        <taxon>Bacilli</taxon>
        <taxon>Bacillales</taxon>
        <taxon>Staphylococcaceae</taxon>
        <taxon>Mammaliicoccus</taxon>
    </lineage>
</organism>
<evidence type="ECO:0000256" key="5">
    <source>
        <dbReference type="ARBA" id="ARBA00022525"/>
    </source>
</evidence>
<keyword evidence="9" id="KW-0408">Iron</keyword>
<name>A0AAP1RQM0_MAMLE</name>
<evidence type="ECO:0000256" key="13">
    <source>
        <dbReference type="ARBA" id="ARBA00047086"/>
    </source>
</evidence>
<dbReference type="InterPro" id="IPR019909">
    <property type="entry name" value="Haem_uptake_protein_IsdC"/>
</dbReference>
<keyword evidence="10" id="KW-0572">Peptidoglycan-anchor</keyword>
<keyword evidence="8 16" id="KW-0732">Signal</keyword>
<dbReference type="GO" id="GO:0015886">
    <property type="term" value="P:heme transport"/>
    <property type="evidence" value="ECO:0007669"/>
    <property type="project" value="InterPro"/>
</dbReference>
<evidence type="ECO:0000256" key="8">
    <source>
        <dbReference type="ARBA" id="ARBA00022729"/>
    </source>
</evidence>
<dbReference type="PANTHER" id="PTHR37824">
    <property type="entry name" value="IRON-REGULATED SURFACE DETERMINANT PROTEIN C"/>
    <property type="match status" value="1"/>
</dbReference>
<evidence type="ECO:0000256" key="3">
    <source>
        <dbReference type="ARBA" id="ARBA00016498"/>
    </source>
</evidence>
<feature type="compositionally biased region" description="Low complexity" evidence="14">
    <location>
        <begin position="172"/>
        <end position="193"/>
    </location>
</feature>
<keyword evidence="6" id="KW-0349">Heme</keyword>
<dbReference type="Pfam" id="PF05031">
    <property type="entry name" value="NEAT"/>
    <property type="match status" value="1"/>
</dbReference>
<dbReference type="GO" id="GO:0009274">
    <property type="term" value="C:peptidoglycan-based cell wall"/>
    <property type="evidence" value="ECO:0007669"/>
    <property type="project" value="InterPro"/>
</dbReference>
<dbReference type="GO" id="GO:0030492">
    <property type="term" value="F:hemoglobin binding"/>
    <property type="evidence" value="ECO:0007669"/>
    <property type="project" value="InterPro"/>
</dbReference>
<feature type="transmembrane region" description="Helical" evidence="15">
    <location>
        <begin position="207"/>
        <end position="226"/>
    </location>
</feature>
<proteinExistence type="inferred from homology"/>
<feature type="chain" id="PRO_5043284595" description="Iron-regulated surface determinant protein C" evidence="16">
    <location>
        <begin position="29"/>
        <end position="235"/>
    </location>
</feature>
<evidence type="ECO:0000256" key="7">
    <source>
        <dbReference type="ARBA" id="ARBA00022723"/>
    </source>
</evidence>
<dbReference type="EMBL" id="CP118848">
    <property type="protein sequence ID" value="WHI59635.1"/>
    <property type="molecule type" value="Genomic_DNA"/>
</dbReference>
<dbReference type="InterPro" id="IPR006635">
    <property type="entry name" value="NEAT_dom"/>
</dbReference>
<evidence type="ECO:0000256" key="2">
    <source>
        <dbReference type="ARBA" id="ARBA00005749"/>
    </source>
</evidence>
<evidence type="ECO:0000256" key="11">
    <source>
        <dbReference type="ARBA" id="ARBA00031151"/>
    </source>
</evidence>
<keyword evidence="15" id="KW-0812">Transmembrane</keyword>
<protein>
    <recommendedName>
        <fullName evidence="3">Iron-regulated surface determinant protein C</fullName>
    </recommendedName>
    <alternativeName>
        <fullName evidence="11">Staphylococcal iron-regulated protein D</fullName>
    </alternativeName>
</protein>
<evidence type="ECO:0000256" key="10">
    <source>
        <dbReference type="ARBA" id="ARBA00023088"/>
    </source>
</evidence>
<dbReference type="Proteomes" id="UP001223261">
    <property type="component" value="Chromosome"/>
</dbReference>
<dbReference type="CDD" id="cd06920">
    <property type="entry name" value="NEAT"/>
    <property type="match status" value="1"/>
</dbReference>
<dbReference type="InterPro" id="IPR037250">
    <property type="entry name" value="NEAT_dom_sf"/>
</dbReference>
<dbReference type="AlphaFoldDB" id="A0AAP1RQM0"/>
<evidence type="ECO:0000256" key="12">
    <source>
        <dbReference type="ARBA" id="ARBA00045845"/>
    </source>
</evidence>
<dbReference type="SMART" id="SM00725">
    <property type="entry name" value="NEAT"/>
    <property type="match status" value="1"/>
</dbReference>
<accession>A0AAP1RQM0</accession>
<evidence type="ECO:0000256" key="1">
    <source>
        <dbReference type="ARBA" id="ARBA00004168"/>
    </source>
</evidence>
<evidence type="ECO:0000256" key="6">
    <source>
        <dbReference type="ARBA" id="ARBA00022617"/>
    </source>
</evidence>